<comment type="caution">
    <text evidence="2">The sequence shown here is derived from an EMBL/GenBank/DDBJ whole genome shotgun (WGS) entry which is preliminary data.</text>
</comment>
<feature type="region of interest" description="Disordered" evidence="1">
    <location>
        <begin position="1"/>
        <end position="26"/>
    </location>
</feature>
<dbReference type="InParanoid" id="A0A409XQK3"/>
<accession>A0A409XQK3</accession>
<organism evidence="2 3">
    <name type="scientific">Psilocybe cyanescens</name>
    <dbReference type="NCBI Taxonomy" id="93625"/>
    <lineage>
        <taxon>Eukaryota</taxon>
        <taxon>Fungi</taxon>
        <taxon>Dikarya</taxon>
        <taxon>Basidiomycota</taxon>
        <taxon>Agaricomycotina</taxon>
        <taxon>Agaricomycetes</taxon>
        <taxon>Agaricomycetidae</taxon>
        <taxon>Agaricales</taxon>
        <taxon>Agaricineae</taxon>
        <taxon>Strophariaceae</taxon>
        <taxon>Psilocybe</taxon>
    </lineage>
</organism>
<dbReference type="AlphaFoldDB" id="A0A409XQK3"/>
<keyword evidence="3" id="KW-1185">Reference proteome</keyword>
<evidence type="ECO:0000313" key="2">
    <source>
        <dbReference type="EMBL" id="PPQ92994.1"/>
    </source>
</evidence>
<reference evidence="2 3" key="1">
    <citation type="journal article" date="2018" name="Evol. Lett.">
        <title>Horizontal gene cluster transfer increased hallucinogenic mushroom diversity.</title>
        <authorList>
            <person name="Reynolds H.T."/>
            <person name="Vijayakumar V."/>
            <person name="Gluck-Thaler E."/>
            <person name="Korotkin H.B."/>
            <person name="Matheny P.B."/>
            <person name="Slot J.C."/>
        </authorList>
    </citation>
    <scope>NUCLEOTIDE SEQUENCE [LARGE SCALE GENOMIC DNA]</scope>
    <source>
        <strain evidence="2 3">2631</strain>
    </source>
</reference>
<protein>
    <submittedName>
        <fullName evidence="2">Uncharacterized protein</fullName>
    </submittedName>
</protein>
<dbReference type="Proteomes" id="UP000283269">
    <property type="component" value="Unassembled WGS sequence"/>
</dbReference>
<gene>
    <name evidence="2" type="ORF">CVT25_000195</name>
</gene>
<evidence type="ECO:0000256" key="1">
    <source>
        <dbReference type="SAM" id="MobiDB-lite"/>
    </source>
</evidence>
<name>A0A409XQK3_PSICY</name>
<proteinExistence type="predicted"/>
<sequence length="66" mass="7294">MGEEEEGQLSKSSIRPLTLAAKKPHTSEDVELAREWLSRPGHSPLSVHLHLCCAYTGEIRIPNLAC</sequence>
<evidence type="ECO:0000313" key="3">
    <source>
        <dbReference type="Proteomes" id="UP000283269"/>
    </source>
</evidence>
<dbReference type="EMBL" id="NHYD01000886">
    <property type="protein sequence ID" value="PPQ92994.1"/>
    <property type="molecule type" value="Genomic_DNA"/>
</dbReference>